<dbReference type="AlphaFoldDB" id="A0A4U8Z0T2"/>
<evidence type="ECO:0000313" key="2">
    <source>
        <dbReference type="Proteomes" id="UP000294360"/>
    </source>
</evidence>
<dbReference type="KEGG" id="mtun:MTUNDRAET4_1987"/>
<accession>A0A4U8Z0T2</accession>
<sequence>MFQSILRALVPTNEAVARLNTSTIH</sequence>
<evidence type="ECO:0000313" key="1">
    <source>
        <dbReference type="EMBL" id="VFU08880.1"/>
    </source>
</evidence>
<gene>
    <name evidence="1" type="ORF">MTUNDRAET4_1987</name>
</gene>
<proteinExistence type="predicted"/>
<name>A0A4U8Z0T2_METTU</name>
<organism evidence="1 2">
    <name type="scientific">Methylocella tundrae</name>
    <dbReference type="NCBI Taxonomy" id="227605"/>
    <lineage>
        <taxon>Bacteria</taxon>
        <taxon>Pseudomonadati</taxon>
        <taxon>Pseudomonadota</taxon>
        <taxon>Alphaproteobacteria</taxon>
        <taxon>Hyphomicrobiales</taxon>
        <taxon>Beijerinckiaceae</taxon>
        <taxon>Methylocella</taxon>
    </lineage>
</organism>
<dbReference type="EMBL" id="LR536450">
    <property type="protein sequence ID" value="VFU08880.1"/>
    <property type="molecule type" value="Genomic_DNA"/>
</dbReference>
<protein>
    <submittedName>
        <fullName evidence="1">Uncharacterized protein</fullName>
    </submittedName>
</protein>
<reference evidence="1 2" key="1">
    <citation type="submission" date="2019-03" db="EMBL/GenBank/DDBJ databases">
        <authorList>
            <person name="Kox A.R. M."/>
        </authorList>
    </citation>
    <scope>NUCLEOTIDE SEQUENCE [LARGE SCALE GENOMIC DNA]</scope>
    <source>
        <strain evidence="1">MTUNDRAET4 annotated genome</strain>
    </source>
</reference>
<dbReference type="Proteomes" id="UP000294360">
    <property type="component" value="Chromosome"/>
</dbReference>